<dbReference type="GO" id="GO:0004864">
    <property type="term" value="F:protein phosphatase inhibitor activity"/>
    <property type="evidence" value="ECO:0007669"/>
    <property type="project" value="InterPro"/>
</dbReference>
<dbReference type="Proteomes" id="UP001378960">
    <property type="component" value="Unassembled WGS sequence"/>
</dbReference>
<sequence>MGILKNAKKDATYRKESPNEIHEVIEFDRNEVIKNTKANANIGHSIANNKGNKGGEDNNKEEEITSPLKWDETNLIVNEMNKNSTMKIDEPKTPYEGGFNPNNDYYRTDNENEEDEEKEEEFALGEGIDDKDEALPEIEKVVVEDSTKESEEESEEQPTTRERPLTFEEKRREHYLHKGDVLKSSKREY</sequence>
<proteinExistence type="predicted"/>
<feature type="region of interest" description="Disordered" evidence="1">
    <location>
        <begin position="38"/>
        <end position="67"/>
    </location>
</feature>
<gene>
    <name evidence="2" type="ORF">DAPK24_015310</name>
</gene>
<name>A0AAV5R0D1_PICKL</name>
<protein>
    <recommendedName>
        <fullName evidence="4">Protein phosphatase inhibitor 2</fullName>
    </recommendedName>
</protein>
<feature type="compositionally biased region" description="Basic and acidic residues" evidence="1">
    <location>
        <begin position="53"/>
        <end position="63"/>
    </location>
</feature>
<evidence type="ECO:0000313" key="3">
    <source>
        <dbReference type="Proteomes" id="UP001378960"/>
    </source>
</evidence>
<dbReference type="PANTHER" id="PTHR12398">
    <property type="entry name" value="PROTEIN PHOSPHATASE INHIBITOR"/>
    <property type="match status" value="1"/>
</dbReference>
<dbReference type="PANTHER" id="PTHR12398:SF20">
    <property type="entry name" value="PROTEIN PHOSPHATASE 1 REGULATORY INHIBITOR SUBUNIT 2"/>
    <property type="match status" value="1"/>
</dbReference>
<dbReference type="AlphaFoldDB" id="A0AAV5R0D1"/>
<dbReference type="Pfam" id="PF04979">
    <property type="entry name" value="IPP-2"/>
    <property type="match status" value="1"/>
</dbReference>
<evidence type="ECO:0008006" key="4">
    <source>
        <dbReference type="Google" id="ProtNLM"/>
    </source>
</evidence>
<comment type="caution">
    <text evidence="2">The sequence shown here is derived from an EMBL/GenBank/DDBJ whole genome shotgun (WGS) entry which is preliminary data.</text>
</comment>
<feature type="compositionally biased region" description="Basic and acidic residues" evidence="1">
    <location>
        <begin position="133"/>
        <end position="149"/>
    </location>
</feature>
<evidence type="ECO:0000313" key="2">
    <source>
        <dbReference type="EMBL" id="GMM44956.1"/>
    </source>
</evidence>
<dbReference type="GO" id="GO:0009966">
    <property type="term" value="P:regulation of signal transduction"/>
    <property type="evidence" value="ECO:0007669"/>
    <property type="project" value="InterPro"/>
</dbReference>
<organism evidence="2 3">
    <name type="scientific">Pichia kluyveri</name>
    <name type="common">Yeast</name>
    <dbReference type="NCBI Taxonomy" id="36015"/>
    <lineage>
        <taxon>Eukaryota</taxon>
        <taxon>Fungi</taxon>
        <taxon>Dikarya</taxon>
        <taxon>Ascomycota</taxon>
        <taxon>Saccharomycotina</taxon>
        <taxon>Pichiomycetes</taxon>
        <taxon>Pichiales</taxon>
        <taxon>Pichiaceae</taxon>
        <taxon>Pichia</taxon>
    </lineage>
</organism>
<keyword evidence="3" id="KW-1185">Reference proteome</keyword>
<evidence type="ECO:0000256" key="1">
    <source>
        <dbReference type="SAM" id="MobiDB-lite"/>
    </source>
</evidence>
<accession>A0AAV5R0D1</accession>
<feature type="region of interest" description="Disordered" evidence="1">
    <location>
        <begin position="81"/>
        <end position="189"/>
    </location>
</feature>
<feature type="compositionally biased region" description="Basic and acidic residues" evidence="1">
    <location>
        <begin position="158"/>
        <end position="189"/>
    </location>
</feature>
<reference evidence="2 3" key="1">
    <citation type="journal article" date="2023" name="Elife">
        <title>Identification of key yeast species and microbe-microbe interactions impacting larval growth of Drosophila in the wild.</title>
        <authorList>
            <person name="Mure A."/>
            <person name="Sugiura Y."/>
            <person name="Maeda R."/>
            <person name="Honda K."/>
            <person name="Sakurai N."/>
            <person name="Takahashi Y."/>
            <person name="Watada M."/>
            <person name="Katoh T."/>
            <person name="Gotoh A."/>
            <person name="Gotoh Y."/>
            <person name="Taniguchi I."/>
            <person name="Nakamura K."/>
            <person name="Hayashi T."/>
            <person name="Katayama T."/>
            <person name="Uemura T."/>
            <person name="Hattori Y."/>
        </authorList>
    </citation>
    <scope>NUCLEOTIDE SEQUENCE [LARGE SCALE GENOMIC DNA]</scope>
    <source>
        <strain evidence="2 3">PK-24</strain>
    </source>
</reference>
<dbReference type="InterPro" id="IPR007062">
    <property type="entry name" value="PPI-2"/>
</dbReference>
<feature type="compositionally biased region" description="Acidic residues" evidence="1">
    <location>
        <begin position="111"/>
        <end position="132"/>
    </location>
</feature>
<dbReference type="EMBL" id="BTGB01000001">
    <property type="protein sequence ID" value="GMM44956.1"/>
    <property type="molecule type" value="Genomic_DNA"/>
</dbReference>